<dbReference type="InterPro" id="IPR019815">
    <property type="entry name" value="Translation_initiation_fac_3_C"/>
</dbReference>
<proteinExistence type="inferred from homology"/>
<feature type="domain" description="Translation initiation factor 3 C-terminal" evidence="7">
    <location>
        <begin position="86"/>
        <end position="166"/>
    </location>
</feature>
<dbReference type="HAMAP" id="MF_00080">
    <property type="entry name" value="IF_3"/>
    <property type="match status" value="1"/>
</dbReference>
<feature type="domain" description="Translation initiation factor 3 N-terminal" evidence="8">
    <location>
        <begin position="10"/>
        <end position="79"/>
    </location>
</feature>
<name>A0ABX9KGQ7_9FUSO</name>
<sequence length="171" mass="19648">MSIISNKTRINERIRAREVRVISDDGEQLGVMTSREALSIAVEKKLDLVEVSPTAVPPVCKIMDYGKYKYEQARKAKEAKKNQKQVVIKEIKFKARIDVHDFETKIGHIRKFIEKDHKVKASLMLFGRERMHAALGIKKLDEVAEIFKDEAIIDKKYGGPQKFIILSPLKK</sequence>
<comment type="similarity">
    <text evidence="1 4 6">Belongs to the IF-3 family.</text>
</comment>
<keyword evidence="10" id="KW-1185">Reference proteome</keyword>
<dbReference type="SUPFAM" id="SSF55200">
    <property type="entry name" value="Translation initiation factor IF3, C-terminal domain"/>
    <property type="match status" value="1"/>
</dbReference>
<dbReference type="Proteomes" id="UP000263486">
    <property type="component" value="Unassembled WGS sequence"/>
</dbReference>
<dbReference type="Gene3D" id="3.30.110.10">
    <property type="entry name" value="Translation initiation factor 3 (IF-3), C-terminal domain"/>
    <property type="match status" value="1"/>
</dbReference>
<comment type="caution">
    <text evidence="9">The sequence shown here is derived from an EMBL/GenBank/DDBJ whole genome shotgun (WGS) entry which is preliminary data.</text>
</comment>
<evidence type="ECO:0000256" key="1">
    <source>
        <dbReference type="ARBA" id="ARBA00005439"/>
    </source>
</evidence>
<keyword evidence="3 4" id="KW-0648">Protein biosynthesis</keyword>
<dbReference type="InterPro" id="IPR001288">
    <property type="entry name" value="Translation_initiation_fac_3"/>
</dbReference>
<comment type="subcellular location">
    <subcellularLocation>
        <location evidence="4 6">Cytoplasm</location>
    </subcellularLocation>
</comment>
<dbReference type="Gene3D" id="3.10.20.80">
    <property type="entry name" value="Translation initiation factor 3 (IF-3), N-terminal domain"/>
    <property type="match status" value="1"/>
</dbReference>
<evidence type="ECO:0000256" key="3">
    <source>
        <dbReference type="ARBA" id="ARBA00022917"/>
    </source>
</evidence>
<dbReference type="Pfam" id="PF05198">
    <property type="entry name" value="IF3_N"/>
    <property type="match status" value="1"/>
</dbReference>
<protein>
    <recommendedName>
        <fullName evidence="4 5">Translation initiation factor IF-3</fullName>
    </recommendedName>
</protein>
<dbReference type="GO" id="GO:0003743">
    <property type="term" value="F:translation initiation factor activity"/>
    <property type="evidence" value="ECO:0007669"/>
    <property type="project" value="UniProtKB-KW"/>
</dbReference>
<dbReference type="InterPro" id="IPR036787">
    <property type="entry name" value="T_IF-3_N_sf"/>
</dbReference>
<dbReference type="PROSITE" id="PS00938">
    <property type="entry name" value="IF3"/>
    <property type="match status" value="1"/>
</dbReference>
<comment type="subunit">
    <text evidence="4 6">Monomer.</text>
</comment>
<dbReference type="SUPFAM" id="SSF54364">
    <property type="entry name" value="Translation initiation factor IF3, N-terminal domain"/>
    <property type="match status" value="1"/>
</dbReference>
<evidence type="ECO:0000313" key="9">
    <source>
        <dbReference type="EMBL" id="REI41110.1"/>
    </source>
</evidence>
<evidence type="ECO:0000259" key="8">
    <source>
        <dbReference type="Pfam" id="PF05198"/>
    </source>
</evidence>
<organism evidence="9 10">
    <name type="scientific">Psychrilyobacter piezotolerans</name>
    <dbReference type="NCBI Taxonomy" id="2293438"/>
    <lineage>
        <taxon>Bacteria</taxon>
        <taxon>Fusobacteriati</taxon>
        <taxon>Fusobacteriota</taxon>
        <taxon>Fusobacteriia</taxon>
        <taxon>Fusobacteriales</taxon>
        <taxon>Fusobacteriaceae</taxon>
        <taxon>Psychrilyobacter</taxon>
    </lineage>
</organism>
<accession>A0ABX9KGQ7</accession>
<dbReference type="InterPro" id="IPR019813">
    <property type="entry name" value="Translation_initiation_fac3_CS"/>
</dbReference>
<dbReference type="RefSeq" id="WP_114642466.1">
    <property type="nucleotide sequence ID" value="NZ_QUAJ01000013.1"/>
</dbReference>
<evidence type="ECO:0000256" key="4">
    <source>
        <dbReference type="HAMAP-Rule" id="MF_00080"/>
    </source>
</evidence>
<dbReference type="NCBIfam" id="TIGR00168">
    <property type="entry name" value="infC"/>
    <property type="match status" value="1"/>
</dbReference>
<keyword evidence="4" id="KW-0963">Cytoplasm</keyword>
<dbReference type="PANTHER" id="PTHR10938:SF0">
    <property type="entry name" value="TRANSLATION INITIATION FACTOR IF-3, MITOCHONDRIAL"/>
    <property type="match status" value="1"/>
</dbReference>
<comment type="function">
    <text evidence="4 6">IF-3 binds to the 30S ribosomal subunit and shifts the equilibrium between 70S ribosomes and their 50S and 30S subunits in favor of the free subunits, thus enhancing the availability of 30S subunits on which protein synthesis initiation begins.</text>
</comment>
<keyword evidence="2 4" id="KW-0396">Initiation factor</keyword>
<evidence type="ECO:0000259" key="7">
    <source>
        <dbReference type="Pfam" id="PF00707"/>
    </source>
</evidence>
<evidence type="ECO:0000256" key="5">
    <source>
        <dbReference type="NCBIfam" id="TIGR00168"/>
    </source>
</evidence>
<dbReference type="PANTHER" id="PTHR10938">
    <property type="entry name" value="TRANSLATION INITIATION FACTOR IF-3"/>
    <property type="match status" value="1"/>
</dbReference>
<dbReference type="InterPro" id="IPR019814">
    <property type="entry name" value="Translation_initiation_fac_3_N"/>
</dbReference>
<dbReference type="EMBL" id="QUAJ01000013">
    <property type="protein sequence ID" value="REI41110.1"/>
    <property type="molecule type" value="Genomic_DNA"/>
</dbReference>
<dbReference type="Pfam" id="PF00707">
    <property type="entry name" value="IF3_C"/>
    <property type="match status" value="1"/>
</dbReference>
<dbReference type="InterPro" id="IPR036788">
    <property type="entry name" value="T_IF-3_C_sf"/>
</dbReference>
<reference evidence="9 10" key="1">
    <citation type="submission" date="2018-08" db="EMBL/GenBank/DDBJ databases">
        <title>Draft genome sequence of Psychrilyobacter sp. strain SD5 isolated from Black Sea water.</title>
        <authorList>
            <person name="Yadav S."/>
            <person name="Villanueva L."/>
            <person name="Damste J.S.S."/>
        </authorList>
    </citation>
    <scope>NUCLEOTIDE SEQUENCE [LARGE SCALE GENOMIC DNA]</scope>
    <source>
        <strain evidence="9 10">SD5</strain>
    </source>
</reference>
<gene>
    <name evidence="4" type="primary">infC</name>
    <name evidence="9" type="ORF">DYH56_08630</name>
</gene>
<evidence type="ECO:0000256" key="2">
    <source>
        <dbReference type="ARBA" id="ARBA00022540"/>
    </source>
</evidence>
<evidence type="ECO:0000256" key="6">
    <source>
        <dbReference type="RuleBase" id="RU000646"/>
    </source>
</evidence>
<evidence type="ECO:0000313" key="10">
    <source>
        <dbReference type="Proteomes" id="UP000263486"/>
    </source>
</evidence>